<dbReference type="PANTHER" id="PTHR43179:SF12">
    <property type="entry name" value="GALACTOFURANOSYLTRANSFERASE GLFT2"/>
    <property type="match status" value="1"/>
</dbReference>
<evidence type="ECO:0000313" key="5">
    <source>
        <dbReference type="EMBL" id="MDP5134964.1"/>
    </source>
</evidence>
<name>A0ABT9HV11_9GAMM</name>
<feature type="domain" description="Glycosyltransferase 2-like" evidence="4">
    <location>
        <begin position="357"/>
        <end position="474"/>
    </location>
</feature>
<dbReference type="Pfam" id="PF00535">
    <property type="entry name" value="Glycos_transf_2"/>
    <property type="match status" value="1"/>
</dbReference>
<organism evidence="5 6">
    <name type="scientific">Rheinheimera baltica</name>
    <dbReference type="NCBI Taxonomy" id="67576"/>
    <lineage>
        <taxon>Bacteria</taxon>
        <taxon>Pseudomonadati</taxon>
        <taxon>Pseudomonadota</taxon>
        <taxon>Gammaproteobacteria</taxon>
        <taxon>Chromatiales</taxon>
        <taxon>Chromatiaceae</taxon>
        <taxon>Rheinheimera</taxon>
    </lineage>
</organism>
<dbReference type="SUPFAM" id="SSF53448">
    <property type="entry name" value="Nucleotide-diphospho-sugar transferases"/>
    <property type="match status" value="1"/>
</dbReference>
<sequence length="1397" mass="155417">MAINALQEAYSFRQDGQWCQAIAAMLPSLNSTALLFNAKLDNIHRDAMHVASDVSQAIILGNSTSNVQYDALTAVSLSTQVVTPVLSHATLPLTIDEISMVAGWISQHPSAVIALTSSSPVVLLLAILHQTVWRSSVWWHLDEAPMAEEIKSWLPYINAHWCITSCHSFATQLPISRIVPAVMRKADCLYLAKQLQHNSAKKPDASLLYPICVSAWQLAQDVDVAEPPSRNEPQQVLAKKAASGYQLNIDYIDSQSVTGWAISLAEPASVFSITLELDGNAAITVENTLVRNDLLRAGISNGLGGFKFVIPAALSALRSYRLRLLLPDGSTSDVMSLPASGLPVAKTLANSKVNRVSIIVPIFNAAADLQRCLNTLQQFTYGNVRLILIDDASTSADVSVILAKISDWPNCVILQNEQNLGFTKTVNRGIAAAGTDDVVLLNSDARVTPNWLSLLQQAAYSASDIATVTPLSDRAGAFSAPTIGNDNPLPNGVEEAEYAIALQRESSLFYPEVPTGNGFCLYIRRACIDVIGVLDEQAFPRGYGEENDFCMRARLAGWRSIIADNCYVFHQRSQSFQQEKHELMLSGRRVIDKRYPDYTKAIGVFTAPVMQLIRFQARNALDYVNSKPVQPRLLFVLSTQTGGTPQTNRDLMRALGHDADCWLLRCTESDLFLWQQIDGQEHQRFYHKLQQPVDPLTHRSAEYDAVVGHWLNILRCNVVHIRHLAWHSVNLAALAKAAGSAVVLSFHDFYMLCPTVQLIDAQQRYCAGKCTQGTADCQPQLWPKESFPPLRNHWVFQWRNLFTPLLEQCDAYITTSASAKDTICKVLPQIANRPFATIAHGRDFTELSQLSRAPVPGGVLKILLPGNITQSKGLHLVEQLLAIDHALRLEFHILGQHKFASSDPRLVFHGVYERKDFNTKVRQIRPHIGAVLSVWDETWCHTLTELWSAGLPVAVLPFGTVANRVKQHGAGWVLSEQINLLYDALLNIADESVLYQTAVTAVVNWQQTEARYNTTQYMATRYQQVYRFANEKTQIAKRSFVMASVTSEVEIDKLPVALVCPQLSSTLANPSTHIRIWLRTTFKLTGQNSFVRFTPSQLIEAVKAGQICNAVIQRTVFSATEWHEFKALVKQDKVRYLFDIDDDLFAVPSEKDKLGYYQQYCEILTDIIQHATWVTAASKVLVERLTSINPQVTLLPNALSSDLWRGAITPVKAPDNFTLLYMGSPSHDDDFNLVRPAFETFAATHPDFKLKVIGVFSNEASTPDWMVRIPIPDTHSHYPQFVKWLKQQCSDCSAAIAPLCDTRFNQAKSALKLLDSGALGLAVLASDCIVYRQSTAPGLTLVKSTDWQLALEHAYQNKDELHTAGLLMQQWVNTSQLLTHQHAFDSYMRLLEHCATS</sequence>
<keyword evidence="6" id="KW-1185">Reference proteome</keyword>
<dbReference type="Gene3D" id="3.90.550.10">
    <property type="entry name" value="Spore Coat Polysaccharide Biosynthesis Protein SpsA, Chain A"/>
    <property type="match status" value="1"/>
</dbReference>
<evidence type="ECO:0000259" key="4">
    <source>
        <dbReference type="Pfam" id="PF00535"/>
    </source>
</evidence>
<reference evidence="5 6" key="1">
    <citation type="submission" date="2022-11" db="EMBL/GenBank/DDBJ databases">
        <title>Viruses from the air-sea interface of a natural surface slick.</title>
        <authorList>
            <person name="Rahlff J."/>
            <person name="Holmfeldt K."/>
        </authorList>
    </citation>
    <scope>NUCLEOTIDE SEQUENCE [LARGE SCALE GENOMIC DNA]</scope>
    <source>
        <strain evidence="5 6">SMS4</strain>
    </source>
</reference>
<evidence type="ECO:0000256" key="1">
    <source>
        <dbReference type="ARBA" id="ARBA00006739"/>
    </source>
</evidence>
<keyword evidence="2 5" id="KW-0328">Glycosyltransferase</keyword>
<dbReference type="Gene3D" id="3.40.50.2000">
    <property type="entry name" value="Glycogen Phosphorylase B"/>
    <property type="match status" value="2"/>
</dbReference>
<gene>
    <name evidence="5" type="ORF">ORJ04_03260</name>
</gene>
<dbReference type="GO" id="GO:0016757">
    <property type="term" value="F:glycosyltransferase activity"/>
    <property type="evidence" value="ECO:0007669"/>
    <property type="project" value="UniProtKB-KW"/>
</dbReference>
<dbReference type="PANTHER" id="PTHR43179">
    <property type="entry name" value="RHAMNOSYLTRANSFERASE WBBL"/>
    <property type="match status" value="1"/>
</dbReference>
<dbReference type="SUPFAM" id="SSF53756">
    <property type="entry name" value="UDP-Glycosyltransferase/glycogen phosphorylase"/>
    <property type="match status" value="2"/>
</dbReference>
<dbReference type="RefSeq" id="WP_305973780.1">
    <property type="nucleotide sequence ID" value="NZ_JAPJDZ010000004.1"/>
</dbReference>
<comment type="similarity">
    <text evidence="1">Belongs to the glycosyltransferase 2 family.</text>
</comment>
<comment type="caution">
    <text evidence="5">The sequence shown here is derived from an EMBL/GenBank/DDBJ whole genome shotgun (WGS) entry which is preliminary data.</text>
</comment>
<proteinExistence type="inferred from homology"/>
<evidence type="ECO:0000256" key="2">
    <source>
        <dbReference type="ARBA" id="ARBA00022676"/>
    </source>
</evidence>
<evidence type="ECO:0000313" key="6">
    <source>
        <dbReference type="Proteomes" id="UP001231109"/>
    </source>
</evidence>
<dbReference type="InterPro" id="IPR001173">
    <property type="entry name" value="Glyco_trans_2-like"/>
</dbReference>
<dbReference type="CDD" id="cd04186">
    <property type="entry name" value="GT_2_like_c"/>
    <property type="match status" value="1"/>
</dbReference>
<accession>A0ABT9HV11</accession>
<dbReference type="EC" id="2.4.-.-" evidence="5"/>
<dbReference type="Proteomes" id="UP001231109">
    <property type="component" value="Unassembled WGS sequence"/>
</dbReference>
<dbReference type="EMBL" id="JAPJDZ010000004">
    <property type="protein sequence ID" value="MDP5134964.1"/>
    <property type="molecule type" value="Genomic_DNA"/>
</dbReference>
<evidence type="ECO:0000256" key="3">
    <source>
        <dbReference type="ARBA" id="ARBA00022679"/>
    </source>
</evidence>
<keyword evidence="3 5" id="KW-0808">Transferase</keyword>
<protein>
    <submittedName>
        <fullName evidence="5">Glycosyltransferase</fullName>
        <ecNumber evidence="5">2.4.-.-</ecNumber>
    </submittedName>
</protein>
<dbReference type="InterPro" id="IPR029044">
    <property type="entry name" value="Nucleotide-diphossugar_trans"/>
</dbReference>